<feature type="transmembrane region" description="Helical" evidence="6">
    <location>
        <begin position="348"/>
        <end position="379"/>
    </location>
</feature>
<feature type="transmembrane region" description="Helical" evidence="6">
    <location>
        <begin position="512"/>
        <end position="532"/>
    </location>
</feature>
<evidence type="ECO:0000256" key="4">
    <source>
        <dbReference type="ARBA" id="ARBA00022989"/>
    </source>
</evidence>
<organism evidence="8 9">
    <name type="scientific">Krasilnikoviella flava</name>
    <dbReference type="NCBI Taxonomy" id="526729"/>
    <lineage>
        <taxon>Bacteria</taxon>
        <taxon>Bacillati</taxon>
        <taxon>Actinomycetota</taxon>
        <taxon>Actinomycetes</taxon>
        <taxon>Micrococcales</taxon>
        <taxon>Promicromonosporaceae</taxon>
        <taxon>Krasilnikoviella</taxon>
    </lineage>
</organism>
<dbReference type="STRING" id="526729.SAMN04324258_0455"/>
<dbReference type="GO" id="GO:0005886">
    <property type="term" value="C:plasma membrane"/>
    <property type="evidence" value="ECO:0007669"/>
    <property type="project" value="UniProtKB-SubCell"/>
</dbReference>
<sequence length="908" mass="92534">MSGPVARWRGRWRVALRYGWRDARRHRGRTTLVAIMVALPVAAGSFATTALWSARDTPETVAQRELGPDFQAALSVTGIPMSQTPDATSHGGTGGAVIGPRPVAAVEADLAAELPDGDRLVRFLRTQDAGFDVHAGGLQLSTPAVLQGDLTDPDVRRAFRLREGALPSEGEVALSASKARELDVTVGDRVTLARAEDDELPATVSGLLDDPAPQQTDLLFPAAGPLALPATAPGEDGYDDADGPLWFVAGDVPVTWDDVLALNELGAVVVSRDVLFSPPPVEAVEFYDGRPPESTSDQLQQWAPLAAVVAVALLEVVLLIGPAFAVGARRSARSLALIAAAGGTRRSLRAVVLGTGVVIGVGASAAGTLVGVGAAAFVVVRWTDAALAVPWAPITSIFAVGVVLATGAAWLPARRASRADVVAVLAGRRGETSYRRWPVVVGTALGVVGFAGALAAGLAGQAMGVAAGVVVGELGLVFACGGIVAALGRLARHLPLTWRFALRDAARHRGRTAPALAAVLVAVAGASGGLVYSSSQTAHDQRSQAPVAAPDVLVIGAADPETDSQLTREQGDRVQDVVHDVLPDVGRLYPVTVLRGPYDGSTATSVGVAASGSPEGGYHELTTGIVGPVVDDGTLVPLLGLPSPDVAAAALAAGRAVVLAGTEDDDGTAALDVVTWDTDAQEPTGHRSVRVPATGVGDPLGPSNANFPVVPASAAQATGTSPALGGFVAMPGTPPGEAERQTLQAALDEEFPGTDVGSCTVCVSVGADPQPYGSPQWLSTLLILGSAGILALAAAWIVAALAATESRPDLATLAAVGAAPTTRKRIVAAQAGTVAVIGSVLGGASGVALGAAFVLFERFRYAEPDPRWTVEVPWPVLGATLVVLPSLAVTAAWLVTRSRLVLTRRLAS</sequence>
<feature type="transmembrane region" description="Helical" evidence="6">
    <location>
        <begin position="391"/>
        <end position="411"/>
    </location>
</feature>
<reference evidence="8 9" key="1">
    <citation type="submission" date="2017-02" db="EMBL/GenBank/DDBJ databases">
        <authorList>
            <person name="Peterson S.W."/>
        </authorList>
    </citation>
    <scope>NUCLEOTIDE SEQUENCE [LARGE SCALE GENOMIC DNA]</scope>
    <source>
        <strain evidence="8 9">DSM 21481</strain>
    </source>
</reference>
<dbReference type="PANTHER" id="PTHR30287">
    <property type="entry name" value="MEMBRANE COMPONENT OF PREDICTED ABC SUPERFAMILY METABOLITE UPTAKE TRANSPORTER"/>
    <property type="match status" value="1"/>
</dbReference>
<comment type="subcellular location">
    <subcellularLocation>
        <location evidence="1">Cell membrane</location>
        <topology evidence="1">Multi-pass membrane protein</topology>
    </subcellularLocation>
</comment>
<dbReference type="EMBL" id="FUZQ01000001">
    <property type="protein sequence ID" value="SKC37855.1"/>
    <property type="molecule type" value="Genomic_DNA"/>
</dbReference>
<gene>
    <name evidence="8" type="ORF">SAMN04324258_0455</name>
</gene>
<dbReference type="Pfam" id="PF02687">
    <property type="entry name" value="FtsX"/>
    <property type="match status" value="1"/>
</dbReference>
<proteinExistence type="predicted"/>
<feature type="domain" description="ABC3 transporter permease C-terminal" evidence="7">
    <location>
        <begin position="308"/>
        <end position="419"/>
    </location>
</feature>
<dbReference type="RefSeq" id="WP_079570356.1">
    <property type="nucleotide sequence ID" value="NZ_FUZQ01000001.1"/>
</dbReference>
<keyword evidence="2" id="KW-1003">Cell membrane</keyword>
<keyword evidence="4 6" id="KW-1133">Transmembrane helix</keyword>
<dbReference type="InterPro" id="IPR003838">
    <property type="entry name" value="ABC3_permease_C"/>
</dbReference>
<dbReference type="OrthoDB" id="3405625at2"/>
<keyword evidence="5 6" id="KW-0472">Membrane</keyword>
<feature type="transmembrane region" description="Helical" evidence="6">
    <location>
        <begin position="833"/>
        <end position="856"/>
    </location>
</feature>
<feature type="transmembrane region" description="Helical" evidence="6">
    <location>
        <begin position="437"/>
        <end position="459"/>
    </location>
</feature>
<evidence type="ECO:0000256" key="3">
    <source>
        <dbReference type="ARBA" id="ARBA00022692"/>
    </source>
</evidence>
<evidence type="ECO:0000313" key="8">
    <source>
        <dbReference type="EMBL" id="SKC37855.1"/>
    </source>
</evidence>
<feature type="transmembrane region" description="Helical" evidence="6">
    <location>
        <begin position="465"/>
        <end position="491"/>
    </location>
</feature>
<dbReference type="InterPro" id="IPR038766">
    <property type="entry name" value="Membrane_comp_ABC_pdt"/>
</dbReference>
<dbReference type="PANTHER" id="PTHR30287:SF2">
    <property type="entry name" value="BLL1001 PROTEIN"/>
    <property type="match status" value="1"/>
</dbReference>
<evidence type="ECO:0000259" key="7">
    <source>
        <dbReference type="Pfam" id="PF02687"/>
    </source>
</evidence>
<evidence type="ECO:0000256" key="2">
    <source>
        <dbReference type="ARBA" id="ARBA00022475"/>
    </source>
</evidence>
<evidence type="ECO:0000313" key="9">
    <source>
        <dbReference type="Proteomes" id="UP000189777"/>
    </source>
</evidence>
<protein>
    <submittedName>
        <fullName evidence="8">Putative ABC transport system permease protein</fullName>
    </submittedName>
</protein>
<evidence type="ECO:0000256" key="1">
    <source>
        <dbReference type="ARBA" id="ARBA00004651"/>
    </source>
</evidence>
<dbReference type="AlphaFoldDB" id="A0A1T5IFG2"/>
<feature type="transmembrane region" description="Helical" evidence="6">
    <location>
        <begin position="302"/>
        <end position="327"/>
    </location>
</feature>
<feature type="transmembrane region" description="Helical" evidence="6">
    <location>
        <begin position="876"/>
        <end position="895"/>
    </location>
</feature>
<feature type="transmembrane region" description="Helical" evidence="6">
    <location>
        <begin position="31"/>
        <end position="54"/>
    </location>
</feature>
<name>A0A1T5IFG2_9MICO</name>
<keyword evidence="9" id="KW-1185">Reference proteome</keyword>
<accession>A0A1T5IFG2</accession>
<evidence type="ECO:0000256" key="5">
    <source>
        <dbReference type="ARBA" id="ARBA00023136"/>
    </source>
</evidence>
<feature type="transmembrane region" description="Helical" evidence="6">
    <location>
        <begin position="777"/>
        <end position="803"/>
    </location>
</feature>
<keyword evidence="3 6" id="KW-0812">Transmembrane</keyword>
<evidence type="ECO:0000256" key="6">
    <source>
        <dbReference type="SAM" id="Phobius"/>
    </source>
</evidence>
<dbReference type="Proteomes" id="UP000189777">
    <property type="component" value="Unassembled WGS sequence"/>
</dbReference>